<protein>
    <submittedName>
        <fullName evidence="2">Uncharacterized protein</fullName>
    </submittedName>
</protein>
<feature type="compositionally biased region" description="Acidic residues" evidence="1">
    <location>
        <begin position="244"/>
        <end position="264"/>
    </location>
</feature>
<accession>A0A316TX23</accession>
<feature type="compositionally biased region" description="Low complexity" evidence="1">
    <location>
        <begin position="319"/>
        <end position="329"/>
    </location>
</feature>
<dbReference type="EMBL" id="KZ819340">
    <property type="protein sequence ID" value="PWN17750.1"/>
    <property type="molecule type" value="Genomic_DNA"/>
</dbReference>
<dbReference type="Proteomes" id="UP000245942">
    <property type="component" value="Unassembled WGS sequence"/>
</dbReference>
<proteinExistence type="predicted"/>
<evidence type="ECO:0000313" key="2">
    <source>
        <dbReference type="EMBL" id="PWN17750.1"/>
    </source>
</evidence>
<evidence type="ECO:0000313" key="3">
    <source>
        <dbReference type="Proteomes" id="UP000245942"/>
    </source>
</evidence>
<evidence type="ECO:0000256" key="1">
    <source>
        <dbReference type="SAM" id="MobiDB-lite"/>
    </source>
</evidence>
<dbReference type="RefSeq" id="XP_025344910.1">
    <property type="nucleotide sequence ID" value="XM_025489144.1"/>
</dbReference>
<feature type="compositionally biased region" description="Basic and acidic residues" evidence="1">
    <location>
        <begin position="358"/>
        <end position="369"/>
    </location>
</feature>
<dbReference type="AlphaFoldDB" id="A0A316TX23"/>
<gene>
    <name evidence="2" type="ORF">BCV69DRAFT_120086</name>
</gene>
<name>A0A316TX23_9BASI</name>
<feature type="compositionally biased region" description="Basic and acidic residues" evidence="1">
    <location>
        <begin position="213"/>
        <end position="243"/>
    </location>
</feature>
<reference evidence="2 3" key="1">
    <citation type="journal article" date="2018" name="Mol. Biol. Evol.">
        <title>Broad Genomic Sampling Reveals a Smut Pathogenic Ancestry of the Fungal Clade Ustilaginomycotina.</title>
        <authorList>
            <person name="Kijpornyongpan T."/>
            <person name="Mondo S.J."/>
            <person name="Barry K."/>
            <person name="Sandor L."/>
            <person name="Lee J."/>
            <person name="Lipzen A."/>
            <person name="Pangilinan J."/>
            <person name="LaButti K."/>
            <person name="Hainaut M."/>
            <person name="Henrissat B."/>
            <person name="Grigoriev I.V."/>
            <person name="Spatafora J.W."/>
            <person name="Aime M.C."/>
        </authorList>
    </citation>
    <scope>NUCLEOTIDE SEQUENCE [LARGE SCALE GENOMIC DNA]</scope>
    <source>
        <strain evidence="2 3">MCA 4718</strain>
    </source>
</reference>
<feature type="region of interest" description="Disordered" evidence="1">
    <location>
        <begin position="187"/>
        <end position="373"/>
    </location>
</feature>
<sequence length="450" mass="49461">MASDHSDGVSLCSVEATLRLLPLGVKHLLVLTALVRPKASSQKTRQQHCGARLRTEPLTRGNKSISGFVASSPYPIAHRTQIMSNPPPFGRQVGLILPEGYMPGHGRVEIVMPPPGLMRHVNVFLPPGEATERLDFVVSPDIATSQATSEAAVPSSRPLAPGLRLVFPPEQSQDDVNIFLTRSVNPRAVPRSAATPTVPARDSPQAQEEDAGEHEQDNGEKEPAAEGIHPEETRQPEEGRQEEERGEQEEWGQQEEWDQQDEEHESSPRPRRNLGKARQISDSEEYDSARSNDGEDSQVFPETPPGMCSEIWSSDDYHPSSSVSPTPSTQRKRKASKKQKREDQEMATLLRISKAKKAKADKAKADNARASRASVGNAVASSSSLPAPHFAAQLERETIKRPSYIDFCTVFNKLEEQIAREGKTLGWADKTVDAASIPLGKFPNSAILFW</sequence>
<dbReference type="GeneID" id="37010878"/>
<keyword evidence="3" id="KW-1185">Reference proteome</keyword>
<feature type="compositionally biased region" description="Basic residues" evidence="1">
    <location>
        <begin position="330"/>
        <end position="339"/>
    </location>
</feature>
<organism evidence="2 3">
    <name type="scientific">Pseudomicrostroma glucosiphilum</name>
    <dbReference type="NCBI Taxonomy" id="1684307"/>
    <lineage>
        <taxon>Eukaryota</taxon>
        <taxon>Fungi</taxon>
        <taxon>Dikarya</taxon>
        <taxon>Basidiomycota</taxon>
        <taxon>Ustilaginomycotina</taxon>
        <taxon>Exobasidiomycetes</taxon>
        <taxon>Microstromatales</taxon>
        <taxon>Microstromatales incertae sedis</taxon>
        <taxon>Pseudomicrostroma</taxon>
    </lineage>
</organism>